<comment type="cofactor">
    <cofactor evidence="10">
        <name>[4Fe-4S] cluster</name>
        <dbReference type="ChEBI" id="CHEBI:49883"/>
    </cofactor>
    <text evidence="10">Binds 1 [4Fe-4S] cluster. The cluster is coordinated with 3 cysteines and an exchangeable S-adenosyl-L-methionine.</text>
</comment>
<gene>
    <name evidence="10 12" type="primary">cofG</name>
    <name evidence="12" type="ORF">OU421_00075</name>
</gene>
<evidence type="ECO:0000313" key="12">
    <source>
        <dbReference type="EMBL" id="WAI01311.1"/>
    </source>
</evidence>
<dbReference type="AlphaFoldDB" id="A0A9X9S4D2"/>
<dbReference type="NCBIfam" id="NF004884">
    <property type="entry name" value="PRK06245.1"/>
    <property type="match status" value="1"/>
</dbReference>
<keyword evidence="8 10" id="KW-0456">Lyase</keyword>
<evidence type="ECO:0000256" key="10">
    <source>
        <dbReference type="HAMAP-Rule" id="MF_01611"/>
    </source>
</evidence>
<evidence type="ECO:0000256" key="8">
    <source>
        <dbReference type="ARBA" id="ARBA00023239"/>
    </source>
</evidence>
<evidence type="ECO:0000256" key="6">
    <source>
        <dbReference type="ARBA" id="ARBA00023004"/>
    </source>
</evidence>
<organism evidence="12 13">
    <name type="scientific">Methanogenium organophilum</name>
    <dbReference type="NCBI Taxonomy" id="2199"/>
    <lineage>
        <taxon>Archaea</taxon>
        <taxon>Methanobacteriati</taxon>
        <taxon>Methanobacteriota</taxon>
        <taxon>Stenosarchaea group</taxon>
        <taxon>Methanomicrobia</taxon>
        <taxon>Methanomicrobiales</taxon>
        <taxon>Methanomicrobiaceae</taxon>
        <taxon>Methanogenium</taxon>
    </lineage>
</organism>
<dbReference type="InterPro" id="IPR058240">
    <property type="entry name" value="rSAM_sf"/>
</dbReference>
<evidence type="ECO:0000313" key="13">
    <source>
        <dbReference type="Proteomes" id="UP001163096"/>
    </source>
</evidence>
<keyword evidence="3 10" id="KW-0004">4Fe-4S</keyword>
<comment type="subunit">
    <text evidence="10">The FO synthase complex consists of two subunits, CofG and CofH.</text>
</comment>
<dbReference type="KEGG" id="mou:OU421_00075"/>
<sequence length="334" mass="37157">MQRRVVTFSRNAFLPLTTVCCNSCGYCSFKKPPQLGCVMSPAAVRDVLQHSAGMGCTEALFTFGERPDDVPGFADHISKIGYADILEYCYDMCKEALAMGMLPHTNAGILTEDEMRHLRTVNASMGLMLETTAVIPAHRGSPGKAPEVRIGMMEDAGKLKIPFTTGILIGIGESVEDRIESLEVIRDLHKRYGHIQEVIIQNFCPKEGTPMEAATYPGVEEMCAIIRSAREILPEDVMVQVPPNLTDASYLVTCGVDDLGGVSPVTIDYVNPEHPWPQIDELKAVVGNNILKERLCIYQRFIDRGWYDDHLDEIIQTLRKMIEIRNSTEFGDDD</sequence>
<dbReference type="GO" id="GO:0051539">
    <property type="term" value="F:4 iron, 4 sulfur cluster binding"/>
    <property type="evidence" value="ECO:0007669"/>
    <property type="project" value="UniProtKB-KW"/>
</dbReference>
<dbReference type="InterPro" id="IPR006638">
    <property type="entry name" value="Elp3/MiaA/NifB-like_rSAM"/>
</dbReference>
<comment type="similarity">
    <text evidence="10">Belongs to the radical SAM superfamily. CofG family.</text>
</comment>
<dbReference type="SFLD" id="SFLDF00294">
    <property type="entry name" value="7_8-didemethyl-8-hydroxy-5-dea"/>
    <property type="match status" value="1"/>
</dbReference>
<evidence type="ECO:0000256" key="1">
    <source>
        <dbReference type="ARBA" id="ARBA00004712"/>
    </source>
</evidence>
<dbReference type="Gene3D" id="3.20.20.70">
    <property type="entry name" value="Aldolase class I"/>
    <property type="match status" value="1"/>
</dbReference>
<evidence type="ECO:0000256" key="5">
    <source>
        <dbReference type="ARBA" id="ARBA00022723"/>
    </source>
</evidence>
<feature type="domain" description="Radical SAM core" evidence="11">
    <location>
        <begin position="6"/>
        <end position="244"/>
    </location>
</feature>
<dbReference type="CDD" id="cd01335">
    <property type="entry name" value="Radical_SAM"/>
    <property type="match status" value="1"/>
</dbReference>
<comment type="function">
    <text evidence="10">Catalyzes the radical-mediated synthesis of 7,8-didemethyl-8-hydroxy-5-deazariboflavin (FO) from 5-amino-5-(4-hydroxybenzyl)-6-(D-ribitylimino)-5,6-dihydrouracil.</text>
</comment>
<evidence type="ECO:0000256" key="4">
    <source>
        <dbReference type="ARBA" id="ARBA00022691"/>
    </source>
</evidence>
<dbReference type="GO" id="GO:0005506">
    <property type="term" value="F:iron ion binding"/>
    <property type="evidence" value="ECO:0007669"/>
    <property type="project" value="UniProtKB-UniRule"/>
</dbReference>
<dbReference type="EMBL" id="CP113361">
    <property type="protein sequence ID" value="WAI01311.1"/>
    <property type="molecule type" value="Genomic_DNA"/>
</dbReference>
<dbReference type="PANTHER" id="PTHR43076:SF15">
    <property type="entry name" value="7,8-DIDEMETHYL-8-HYDROXY-5-DEAZARIBOFLAVIN SYNTHASE"/>
    <property type="match status" value="1"/>
</dbReference>
<keyword evidence="4 10" id="KW-0949">S-adenosyl-L-methionine</keyword>
<dbReference type="InterPro" id="IPR013785">
    <property type="entry name" value="Aldolase_TIM"/>
</dbReference>
<dbReference type="PROSITE" id="PS51918">
    <property type="entry name" value="RADICAL_SAM"/>
    <property type="match status" value="1"/>
</dbReference>
<protein>
    <recommendedName>
        <fullName evidence="2 10">7,8-didemethyl-8-hydroxy-5-deazariboflavin synthase</fullName>
        <ecNumber evidence="2 10">4.3.1.32</ecNumber>
    </recommendedName>
    <alternativeName>
        <fullName evidence="10">FO synthase subunit 1</fullName>
    </alternativeName>
</protein>
<feature type="binding site" evidence="10">
    <location>
        <position position="20"/>
    </location>
    <ligand>
        <name>[4Fe-4S] cluster</name>
        <dbReference type="ChEBI" id="CHEBI:49883"/>
        <note>4Fe-4S-S-AdoMet</note>
    </ligand>
</feature>
<feature type="binding site" evidence="10">
    <location>
        <position position="27"/>
    </location>
    <ligand>
        <name>[4Fe-4S] cluster</name>
        <dbReference type="ChEBI" id="CHEBI:49883"/>
        <note>4Fe-4S-S-AdoMet</note>
    </ligand>
</feature>
<dbReference type="SFLD" id="SFLDS00029">
    <property type="entry name" value="Radical_SAM"/>
    <property type="match status" value="1"/>
</dbReference>
<dbReference type="InterPro" id="IPR034405">
    <property type="entry name" value="F420"/>
</dbReference>
<accession>A0A9X9S4D2</accession>
<feature type="binding site" evidence="10">
    <location>
        <position position="24"/>
    </location>
    <ligand>
        <name>[4Fe-4S] cluster</name>
        <dbReference type="ChEBI" id="CHEBI:49883"/>
        <note>4Fe-4S-S-AdoMet</note>
    </ligand>
</feature>
<proteinExistence type="inferred from homology"/>
<keyword evidence="7 10" id="KW-0411">Iron-sulfur</keyword>
<evidence type="ECO:0000256" key="2">
    <source>
        <dbReference type="ARBA" id="ARBA00012126"/>
    </source>
</evidence>
<keyword evidence="6 10" id="KW-0408">Iron</keyword>
<dbReference type="GO" id="GO:0016765">
    <property type="term" value="F:transferase activity, transferring alkyl or aryl (other than methyl) groups"/>
    <property type="evidence" value="ECO:0007669"/>
    <property type="project" value="InterPro"/>
</dbReference>
<dbReference type="Proteomes" id="UP001163096">
    <property type="component" value="Chromosome"/>
</dbReference>
<dbReference type="SUPFAM" id="SSF102114">
    <property type="entry name" value="Radical SAM enzymes"/>
    <property type="match status" value="1"/>
</dbReference>
<dbReference type="HAMAP" id="MF_01611">
    <property type="entry name" value="FO_synth_sub1"/>
    <property type="match status" value="1"/>
</dbReference>
<dbReference type="InterPro" id="IPR007197">
    <property type="entry name" value="rSAM"/>
</dbReference>
<dbReference type="SFLD" id="SFLDG01064">
    <property type="entry name" value="F420__menaquinone_cofactor_bio"/>
    <property type="match status" value="1"/>
</dbReference>
<dbReference type="RefSeq" id="WP_268186537.1">
    <property type="nucleotide sequence ID" value="NZ_CP113361.1"/>
</dbReference>
<evidence type="ECO:0000256" key="7">
    <source>
        <dbReference type="ARBA" id="ARBA00023014"/>
    </source>
</evidence>
<dbReference type="GO" id="GO:0044689">
    <property type="term" value="F:7,8-didemethyl-8-hydroxy-5-deazariboflavin synthase activity"/>
    <property type="evidence" value="ECO:0007669"/>
    <property type="project" value="UniProtKB-EC"/>
</dbReference>
<evidence type="ECO:0000256" key="9">
    <source>
        <dbReference type="ARBA" id="ARBA00048974"/>
    </source>
</evidence>
<dbReference type="SFLD" id="SFLDG01388">
    <property type="entry name" value="7_8-didemethyl-8-hydroxy-5-dea"/>
    <property type="match status" value="1"/>
</dbReference>
<evidence type="ECO:0000256" key="3">
    <source>
        <dbReference type="ARBA" id="ARBA00022485"/>
    </source>
</evidence>
<reference evidence="12" key="1">
    <citation type="submission" date="2022-11" db="EMBL/GenBank/DDBJ databases">
        <title>Complete genome sequence of Methanogenium organophilum DSM 3596.</title>
        <authorList>
            <person name="Chen S.-C."/>
            <person name="Lai S.-J."/>
            <person name="You Y.-T."/>
        </authorList>
    </citation>
    <scope>NUCLEOTIDE SEQUENCE</scope>
    <source>
        <strain evidence="12">DSM 3596</strain>
    </source>
</reference>
<dbReference type="InterPro" id="IPR019939">
    <property type="entry name" value="CofG_family"/>
</dbReference>
<dbReference type="SMART" id="SM00729">
    <property type="entry name" value="Elp3"/>
    <property type="match status" value="1"/>
</dbReference>
<keyword evidence="5 10" id="KW-0479">Metal-binding</keyword>
<evidence type="ECO:0000259" key="11">
    <source>
        <dbReference type="PROSITE" id="PS51918"/>
    </source>
</evidence>
<keyword evidence="13" id="KW-1185">Reference proteome</keyword>
<dbReference type="PANTHER" id="PTHR43076">
    <property type="entry name" value="FO SYNTHASE (COFH)"/>
    <property type="match status" value="1"/>
</dbReference>
<name>A0A9X9S4D2_METOG</name>
<dbReference type="Pfam" id="PF04055">
    <property type="entry name" value="Radical_SAM"/>
    <property type="match status" value="1"/>
</dbReference>
<comment type="pathway">
    <text evidence="1 10">Cofactor biosynthesis; coenzyme F0 biosynthesis.</text>
</comment>
<dbReference type="EC" id="4.3.1.32" evidence="2 10"/>
<comment type="catalytic activity">
    <reaction evidence="9 10">
        <text>5-amino-5-(4-hydroxybenzyl)-6-(D-ribitylimino)-5,6-dihydrouracil + S-adenosyl-L-methionine = 7,8-didemethyl-8-hydroxy-5-deazariboflavin + 5'-deoxyadenosine + L-methionine + NH4(+) + H(+)</text>
        <dbReference type="Rhea" id="RHEA:55204"/>
        <dbReference type="ChEBI" id="CHEBI:15378"/>
        <dbReference type="ChEBI" id="CHEBI:17319"/>
        <dbReference type="ChEBI" id="CHEBI:28938"/>
        <dbReference type="ChEBI" id="CHEBI:57844"/>
        <dbReference type="ChEBI" id="CHEBI:59789"/>
        <dbReference type="ChEBI" id="CHEBI:59904"/>
        <dbReference type="ChEBI" id="CHEBI:85936"/>
        <dbReference type="EC" id="4.3.1.32"/>
    </reaction>
</comment>
<dbReference type="GeneID" id="76833451"/>
<dbReference type="NCBIfam" id="TIGR03550">
    <property type="entry name" value="F420_cofG"/>
    <property type="match status" value="1"/>
</dbReference>